<dbReference type="OMA" id="AYCTNDD"/>
<dbReference type="PANTHER" id="PTHR11005">
    <property type="entry name" value="LYSOSOMAL ACID LIPASE-RELATED"/>
    <property type="match status" value="1"/>
</dbReference>
<dbReference type="Gene3D" id="3.40.50.1820">
    <property type="entry name" value="alpha/beta hydrolase"/>
    <property type="match status" value="1"/>
</dbReference>
<feature type="region of interest" description="Disordered" evidence="1">
    <location>
        <begin position="26"/>
        <end position="47"/>
    </location>
</feature>
<feature type="region of interest" description="Disordered" evidence="1">
    <location>
        <begin position="1"/>
        <end position="20"/>
    </location>
</feature>
<keyword evidence="2" id="KW-1133">Transmembrane helix</keyword>
<dbReference type="STRING" id="28573.A0A0U1M834"/>
<keyword evidence="2" id="KW-0812">Transmembrane</keyword>
<organism evidence="4 5">
    <name type="scientific">Talaromyces islandicus</name>
    <name type="common">Penicillium islandicum</name>
    <dbReference type="NCBI Taxonomy" id="28573"/>
    <lineage>
        <taxon>Eukaryota</taxon>
        <taxon>Fungi</taxon>
        <taxon>Dikarya</taxon>
        <taxon>Ascomycota</taxon>
        <taxon>Pezizomycotina</taxon>
        <taxon>Eurotiomycetes</taxon>
        <taxon>Eurotiomycetidae</taxon>
        <taxon>Eurotiales</taxon>
        <taxon>Trichocomaceae</taxon>
        <taxon>Talaromyces</taxon>
        <taxon>Talaromyces sect. Islandici</taxon>
    </lineage>
</organism>
<proteinExistence type="predicted"/>
<sequence>MSSESTKHAPSSGRMRPSVAIELAEKSRKLSLGTNGQRSKQENGAIAARFVTPRDAVIETERGERLPVIPSEEAKRLNWLQGESTAGGRYDEPEAFESQQSLQREIPMEQRPESVPLEKYRQRQTGPVDATNPSAYTHPLFPPLPLYGPPSLLRNFQYQIFRAISFCLSLSFLGVVVVGSCVCGIGIGMKNIWLRVRGINTNTSRPFHKEEIARKKARQKAAIRWKRMQQKLNDKKEATGSNLEYNEDIEDGTQDTEFPPLEGGDDPIVCDISYYARRVGLDCEMFHVQTEDGFILELWHVYNPHEYSPLSEAERAPREPDVFYDQKTKDHPISNRRYPVLLIHGLLQSAGAYCTNDDDSLAFYLCKAGYDVWLGNNRCGFRPKHNSLAYNDPRMWCWNIRHMGALDLPAFVSRILYETGFETLGLICHSQGTTEAMVALARDQRPELGERISVFCGLAPAAYAGPLIKKTHFRFVRKISPSAFRLFFGIHAFIPFMMTMHKIIPPRIYGALGYRIFAYLFDWTDERWDRDLRDRMFQFSPVFISAESMRWWLGCDGFAVQKCILATKEQGMREEAEDRAYESGTFSSDNNTNRNRGLNAWYGPKTPPFALWIAGRDDLVDGTKLLRRLQNGREPYVNLVHHKIVEGYEHLDVIWAIDMIEQVGREVAQVLWRTVPQNTKGTCRAPKF</sequence>
<dbReference type="Proteomes" id="UP000054383">
    <property type="component" value="Unassembled WGS sequence"/>
</dbReference>
<dbReference type="AlphaFoldDB" id="A0A0U1M834"/>
<evidence type="ECO:0000256" key="1">
    <source>
        <dbReference type="SAM" id="MobiDB-lite"/>
    </source>
</evidence>
<dbReference type="FunFam" id="3.40.50.1820:FF:000193">
    <property type="entry name" value="Ab-hydrolase associated lipase"/>
    <property type="match status" value="1"/>
</dbReference>
<accession>A0A0U1M834</accession>
<evidence type="ECO:0000313" key="4">
    <source>
        <dbReference type="EMBL" id="CRG91688.1"/>
    </source>
</evidence>
<dbReference type="EMBL" id="CVMT01000010">
    <property type="protein sequence ID" value="CRG91688.1"/>
    <property type="molecule type" value="Genomic_DNA"/>
</dbReference>
<evidence type="ECO:0000259" key="3">
    <source>
        <dbReference type="Pfam" id="PF04083"/>
    </source>
</evidence>
<gene>
    <name evidence="4" type="ORF">PISL3812_08739</name>
</gene>
<feature type="domain" description="Partial AB-hydrolase lipase" evidence="3">
    <location>
        <begin position="272"/>
        <end position="356"/>
    </location>
</feature>
<name>A0A0U1M834_TALIS</name>
<protein>
    <recommendedName>
        <fullName evidence="3">Partial AB-hydrolase lipase domain-containing protein</fullName>
    </recommendedName>
</protein>
<dbReference type="InterPro" id="IPR029058">
    <property type="entry name" value="AB_hydrolase_fold"/>
</dbReference>
<dbReference type="GO" id="GO:0006629">
    <property type="term" value="P:lipid metabolic process"/>
    <property type="evidence" value="ECO:0007669"/>
    <property type="project" value="InterPro"/>
</dbReference>
<dbReference type="Pfam" id="PF04083">
    <property type="entry name" value="Abhydro_lipase"/>
    <property type="match status" value="1"/>
</dbReference>
<evidence type="ECO:0000313" key="5">
    <source>
        <dbReference type="Proteomes" id="UP000054383"/>
    </source>
</evidence>
<dbReference type="InterPro" id="IPR006693">
    <property type="entry name" value="AB_hydrolase_lipase"/>
</dbReference>
<reference evidence="4 5" key="1">
    <citation type="submission" date="2015-04" db="EMBL/GenBank/DDBJ databases">
        <authorList>
            <person name="Syromyatnikov M.Y."/>
            <person name="Popov V.N."/>
        </authorList>
    </citation>
    <scope>NUCLEOTIDE SEQUENCE [LARGE SCALE GENOMIC DNA]</scope>
    <source>
        <strain evidence="4">WF-38-12</strain>
    </source>
</reference>
<keyword evidence="2" id="KW-0472">Membrane</keyword>
<feature type="transmembrane region" description="Helical" evidence="2">
    <location>
        <begin position="163"/>
        <end position="187"/>
    </location>
</feature>
<dbReference type="SUPFAM" id="SSF53474">
    <property type="entry name" value="alpha/beta-Hydrolases"/>
    <property type="match status" value="1"/>
</dbReference>
<dbReference type="OrthoDB" id="6130531at2759"/>
<evidence type="ECO:0000256" key="2">
    <source>
        <dbReference type="SAM" id="Phobius"/>
    </source>
</evidence>
<keyword evidence="5" id="KW-1185">Reference proteome</keyword>